<name>A0A832DGT1_9BACT</name>
<organism evidence="2">
    <name type="scientific">Ignavibacterium album</name>
    <dbReference type="NCBI Taxonomy" id="591197"/>
    <lineage>
        <taxon>Bacteria</taxon>
        <taxon>Pseudomonadati</taxon>
        <taxon>Ignavibacteriota</taxon>
        <taxon>Ignavibacteria</taxon>
        <taxon>Ignavibacteriales</taxon>
        <taxon>Ignavibacteriaceae</taxon>
        <taxon>Ignavibacterium</taxon>
    </lineage>
</organism>
<dbReference type="EMBL" id="DSVI01000004">
    <property type="protein sequence ID" value="HGT47162.1"/>
    <property type="molecule type" value="Genomic_DNA"/>
</dbReference>
<dbReference type="NCBIfam" id="TIGR04183">
    <property type="entry name" value="Por_Secre_tail"/>
    <property type="match status" value="1"/>
</dbReference>
<comment type="caution">
    <text evidence="2">The sequence shown here is derived from an EMBL/GenBank/DDBJ whole genome shotgun (WGS) entry which is preliminary data.</text>
</comment>
<protein>
    <submittedName>
        <fullName evidence="2">T9SS type A sorting domain-containing protein</fullName>
    </submittedName>
</protein>
<dbReference type="SUPFAM" id="SSF110296">
    <property type="entry name" value="Oligoxyloglucan reducing end-specific cellobiohydrolase"/>
    <property type="match status" value="2"/>
</dbReference>
<dbReference type="Pfam" id="PF18962">
    <property type="entry name" value="Por_Secre_tail"/>
    <property type="match status" value="1"/>
</dbReference>
<evidence type="ECO:0000313" key="2">
    <source>
        <dbReference type="EMBL" id="HGT47162.1"/>
    </source>
</evidence>
<gene>
    <name evidence="2" type="ORF">ENS56_03945</name>
</gene>
<dbReference type="InterPro" id="IPR026444">
    <property type="entry name" value="Secre_tail"/>
</dbReference>
<proteinExistence type="predicted"/>
<feature type="domain" description="Secretion system C-terminal sorting" evidence="1">
    <location>
        <begin position="346"/>
        <end position="411"/>
    </location>
</feature>
<sequence length="431" mass="48910">MKLFLSLFLFTTISFTQSSEWIRIQTPVTANLKYIYAVDSLNIWVAGDSGYILYSSDLGENWSIQHFNSEFEITDIFFLDKDNGWAIENGTLDSINVTNFILSTTDGGLNWNSIRFRPDNVNLYSICFRNYQTGFIGGDNSVFVITTNSGTDWIEIPRDTATFSHFPVRKIRFLNDSTGFAVGGFYDRGGVIWHSIDGGFNWMTDSAYADPFFDMVFVDSVSVVAMASDIERSFPSAVFKTTNLGNSWFHQEIPYYGVSTGIDKRTSTEIWGTFKKEFIVSTDAGENWFTVVTPDSIEVYDIAFTDSLHGFAVAQNGIFLRYIPKVISVNDDELKEINSFFVYQNYPNPFNSSTRIKIQFLDESLLNIFIYNSLGEKVHTVFSGISNSGVSEYFFSAENLPSGIYFYTVEAIEVKNRLNSNFFTGKMILLK</sequence>
<reference evidence="2" key="1">
    <citation type="journal article" date="2020" name="mSystems">
        <title>Genome- and Community-Level Interaction Insights into Carbon Utilization and Element Cycling Functions of Hydrothermarchaeota in Hydrothermal Sediment.</title>
        <authorList>
            <person name="Zhou Z."/>
            <person name="Liu Y."/>
            <person name="Xu W."/>
            <person name="Pan J."/>
            <person name="Luo Z.H."/>
            <person name="Li M."/>
        </authorList>
    </citation>
    <scope>NUCLEOTIDE SEQUENCE [LARGE SCALE GENOMIC DNA]</scope>
    <source>
        <strain evidence="2">SpSt-500</strain>
    </source>
</reference>
<dbReference type="InterPro" id="IPR015943">
    <property type="entry name" value="WD40/YVTN_repeat-like_dom_sf"/>
</dbReference>
<dbReference type="Gene3D" id="2.130.10.10">
    <property type="entry name" value="YVTN repeat-like/Quinoprotein amine dehydrogenase"/>
    <property type="match status" value="1"/>
</dbReference>
<dbReference type="AlphaFoldDB" id="A0A832DGT1"/>
<accession>A0A832DGT1</accession>
<dbReference type="PANTHER" id="PTHR47199">
    <property type="entry name" value="PHOTOSYSTEM II STABILITY/ASSEMBLY FACTOR HCF136, CHLOROPLASTIC"/>
    <property type="match status" value="1"/>
</dbReference>
<evidence type="ECO:0000259" key="1">
    <source>
        <dbReference type="Pfam" id="PF18962"/>
    </source>
</evidence>
<dbReference type="PANTHER" id="PTHR47199:SF2">
    <property type="entry name" value="PHOTOSYSTEM II STABILITY_ASSEMBLY FACTOR HCF136, CHLOROPLASTIC"/>
    <property type="match status" value="1"/>
</dbReference>